<accession>A0A4R4EAE9</accession>
<evidence type="ECO:0000313" key="2">
    <source>
        <dbReference type="EMBL" id="TCZ74848.1"/>
    </source>
</evidence>
<dbReference type="Proteomes" id="UP000295164">
    <property type="component" value="Unassembled WGS sequence"/>
</dbReference>
<evidence type="ECO:0000313" key="3">
    <source>
        <dbReference type="Proteomes" id="UP000295164"/>
    </source>
</evidence>
<dbReference type="RefSeq" id="WP_131850204.1">
    <property type="nucleotide sequence ID" value="NZ_SKFH01000001.1"/>
</dbReference>
<sequence>MLPRYLLAGCLLWLATGARAQQPPVTVNARESGPPTPHVVDASDLIADFLGWKRRSADTTAAHFSVIPSVGYTELTGFSGGLTGIYSFRHRDPGAEQKLSSILGGVTLAEKGQLSIPLNAIVFSRHNNWNILFDGRYMRTTAFEWGLGTHTGEAGRYRIDYDYLKLHGSVLRRLSGHLYAGLGYYYDRLWDVAERDLPAGAVTDYQRYGLAKRSTAAGPALRAIYDSRLNPINPGRGWYAGATLRVNRTELRSDSNWQSLLLELRHYIPVGAEKRSVLALWSYNWLTLGPGSPPYLLLPSTGWDDFFNTGRGFLQGRYRGRNLLYLEAEYRTTLTRNGLLGAVLFANAQTYPSEPFDRNPRVLPGAGAGLRIKLDKYSATNIALDFGFGPGGTGIVALNIGEVF</sequence>
<keyword evidence="1" id="KW-0732">Signal</keyword>
<dbReference type="AlphaFoldDB" id="A0A4R4EAE9"/>
<dbReference type="OrthoDB" id="621220at2"/>
<protein>
    <recommendedName>
        <fullName evidence="4">Bacterial surface antigen (D15) domain-containing protein</fullName>
    </recommendedName>
</protein>
<feature type="chain" id="PRO_5020312157" description="Bacterial surface antigen (D15) domain-containing protein" evidence="1">
    <location>
        <begin position="21"/>
        <end position="404"/>
    </location>
</feature>
<organism evidence="2 3">
    <name type="scientific">Flaviaesturariibacter aridisoli</name>
    <dbReference type="NCBI Taxonomy" id="2545761"/>
    <lineage>
        <taxon>Bacteria</taxon>
        <taxon>Pseudomonadati</taxon>
        <taxon>Bacteroidota</taxon>
        <taxon>Chitinophagia</taxon>
        <taxon>Chitinophagales</taxon>
        <taxon>Chitinophagaceae</taxon>
        <taxon>Flaviaestuariibacter</taxon>
    </lineage>
</organism>
<gene>
    <name evidence="2" type="ORF">E0486_00655</name>
</gene>
<reference evidence="2 3" key="1">
    <citation type="submission" date="2019-03" db="EMBL/GenBank/DDBJ databases">
        <authorList>
            <person name="Kim M.K.M."/>
        </authorList>
    </citation>
    <scope>NUCLEOTIDE SEQUENCE [LARGE SCALE GENOMIC DNA]</scope>
    <source>
        <strain evidence="2 3">17J68-15</strain>
    </source>
</reference>
<keyword evidence="3" id="KW-1185">Reference proteome</keyword>
<evidence type="ECO:0000256" key="1">
    <source>
        <dbReference type="SAM" id="SignalP"/>
    </source>
</evidence>
<comment type="caution">
    <text evidence="2">The sequence shown here is derived from an EMBL/GenBank/DDBJ whole genome shotgun (WGS) entry which is preliminary data.</text>
</comment>
<dbReference type="Gene3D" id="2.40.160.50">
    <property type="entry name" value="membrane protein fhac: a member of the omp85/tpsb transporter family"/>
    <property type="match status" value="1"/>
</dbReference>
<name>A0A4R4EAE9_9BACT</name>
<dbReference type="EMBL" id="SKFH01000001">
    <property type="protein sequence ID" value="TCZ74848.1"/>
    <property type="molecule type" value="Genomic_DNA"/>
</dbReference>
<evidence type="ECO:0008006" key="4">
    <source>
        <dbReference type="Google" id="ProtNLM"/>
    </source>
</evidence>
<proteinExistence type="predicted"/>
<feature type="signal peptide" evidence="1">
    <location>
        <begin position="1"/>
        <end position="20"/>
    </location>
</feature>